<comment type="subcellular location">
    <subcellularLocation>
        <location evidence="1">Membrane</location>
        <topology evidence="1">Multi-pass membrane protein</topology>
    </subcellularLocation>
</comment>
<gene>
    <name evidence="6" type="ORF">ACJMK2_003324</name>
    <name evidence="7" type="ORF">ACJMK2_003365</name>
</gene>
<evidence type="ECO:0000313" key="6">
    <source>
        <dbReference type="EMBL" id="KAL3891061.1"/>
    </source>
</evidence>
<keyword evidence="4 5" id="KW-0472">Membrane</keyword>
<evidence type="ECO:0000256" key="1">
    <source>
        <dbReference type="ARBA" id="ARBA00004141"/>
    </source>
</evidence>
<organism evidence="7 8">
    <name type="scientific">Sinanodonta woodiana</name>
    <name type="common">Chinese pond mussel</name>
    <name type="synonym">Anodonta woodiana</name>
    <dbReference type="NCBI Taxonomy" id="1069815"/>
    <lineage>
        <taxon>Eukaryota</taxon>
        <taxon>Metazoa</taxon>
        <taxon>Spiralia</taxon>
        <taxon>Lophotrochozoa</taxon>
        <taxon>Mollusca</taxon>
        <taxon>Bivalvia</taxon>
        <taxon>Autobranchia</taxon>
        <taxon>Heteroconchia</taxon>
        <taxon>Palaeoheterodonta</taxon>
        <taxon>Unionida</taxon>
        <taxon>Unionoidea</taxon>
        <taxon>Unionidae</taxon>
        <taxon>Unioninae</taxon>
        <taxon>Sinanodonta</taxon>
    </lineage>
</organism>
<sequence>MSMLGKAAMSCASASVTLNIVAIALPFWYYYDSPHGFGTTYFGLWMTCSKYASVSTECNSFTIVPSYFDTVRALEILGLLLVAGAGVLGFLKMYAIKDNSIIPLVAGGLAFVAGLFMIIGAIVFSNNTITSAETGATLHAGFALAIVSGVVAFAATGLFVASNFIKVSP</sequence>
<keyword evidence="3 5" id="KW-1133">Transmembrane helix</keyword>
<reference evidence="7 8" key="1">
    <citation type="submission" date="2024-11" db="EMBL/GenBank/DDBJ databases">
        <title>Chromosome-level genome assembly of the freshwater bivalve Anodonta woodiana.</title>
        <authorList>
            <person name="Chen X."/>
        </authorList>
    </citation>
    <scope>NUCLEOTIDE SEQUENCE [LARGE SCALE GENOMIC DNA]</scope>
    <source>
        <strain evidence="7">MN2024</strain>
        <tissue evidence="7">Gills</tissue>
    </source>
</reference>
<dbReference type="AlphaFoldDB" id="A0ABD3XYS1"/>
<feature type="transmembrane region" description="Helical" evidence="5">
    <location>
        <begin position="136"/>
        <end position="161"/>
    </location>
</feature>
<feature type="transmembrane region" description="Helical" evidence="5">
    <location>
        <begin position="7"/>
        <end position="31"/>
    </location>
</feature>
<name>A0ABD3XYS1_SINWO</name>
<evidence type="ECO:0000313" key="8">
    <source>
        <dbReference type="Proteomes" id="UP001634394"/>
    </source>
</evidence>
<dbReference type="InterPro" id="IPR017974">
    <property type="entry name" value="Claudin_CS"/>
</dbReference>
<dbReference type="InterPro" id="IPR004031">
    <property type="entry name" value="PMP22/EMP/MP20/Claudin"/>
</dbReference>
<dbReference type="EMBL" id="JBJQND010000001">
    <property type="protein sequence ID" value="KAL3891061.1"/>
    <property type="molecule type" value="Genomic_DNA"/>
</dbReference>
<feature type="transmembrane region" description="Helical" evidence="5">
    <location>
        <begin position="101"/>
        <end position="124"/>
    </location>
</feature>
<dbReference type="Proteomes" id="UP001634394">
    <property type="component" value="Unassembled WGS sequence"/>
</dbReference>
<keyword evidence="8" id="KW-1185">Reference proteome</keyword>
<dbReference type="EMBL" id="JBJQND010000001">
    <property type="protein sequence ID" value="KAL3891102.1"/>
    <property type="molecule type" value="Genomic_DNA"/>
</dbReference>
<evidence type="ECO:0000313" key="7">
    <source>
        <dbReference type="EMBL" id="KAL3891102.1"/>
    </source>
</evidence>
<proteinExistence type="predicted"/>
<evidence type="ECO:0000256" key="4">
    <source>
        <dbReference type="ARBA" id="ARBA00023136"/>
    </source>
</evidence>
<dbReference type="PROSITE" id="PS01346">
    <property type="entry name" value="CLAUDIN"/>
    <property type="match status" value="1"/>
</dbReference>
<evidence type="ECO:0000256" key="3">
    <source>
        <dbReference type="ARBA" id="ARBA00022989"/>
    </source>
</evidence>
<protein>
    <submittedName>
        <fullName evidence="7">Uncharacterized protein</fullName>
    </submittedName>
</protein>
<accession>A0ABD3XYS1</accession>
<dbReference type="Gene3D" id="1.20.140.150">
    <property type="match status" value="1"/>
</dbReference>
<feature type="transmembrane region" description="Helical" evidence="5">
    <location>
        <begin position="76"/>
        <end position="94"/>
    </location>
</feature>
<evidence type="ECO:0000256" key="5">
    <source>
        <dbReference type="SAM" id="Phobius"/>
    </source>
</evidence>
<keyword evidence="2 5" id="KW-0812">Transmembrane</keyword>
<dbReference type="Pfam" id="PF00822">
    <property type="entry name" value="PMP22_Claudin"/>
    <property type="match status" value="1"/>
</dbReference>
<dbReference type="GO" id="GO:0016020">
    <property type="term" value="C:membrane"/>
    <property type="evidence" value="ECO:0007669"/>
    <property type="project" value="UniProtKB-SubCell"/>
</dbReference>
<evidence type="ECO:0000256" key="2">
    <source>
        <dbReference type="ARBA" id="ARBA00022692"/>
    </source>
</evidence>
<comment type="caution">
    <text evidence="7">The sequence shown here is derived from an EMBL/GenBank/DDBJ whole genome shotgun (WGS) entry which is preliminary data.</text>
</comment>